<dbReference type="InterPro" id="IPR019168">
    <property type="entry name" value="NEP1-R1"/>
</dbReference>
<keyword evidence="8 12" id="KW-0472">Membrane</keyword>
<dbReference type="GO" id="GO:0006629">
    <property type="term" value="P:lipid metabolic process"/>
    <property type="evidence" value="ECO:0007669"/>
    <property type="project" value="UniProtKB-KW"/>
</dbReference>
<feature type="compositionally biased region" description="Low complexity" evidence="11">
    <location>
        <begin position="358"/>
        <end position="368"/>
    </location>
</feature>
<evidence type="ECO:0000256" key="7">
    <source>
        <dbReference type="ARBA" id="ARBA00023098"/>
    </source>
</evidence>
<evidence type="ECO:0000256" key="10">
    <source>
        <dbReference type="ARBA" id="ARBA00030458"/>
    </source>
</evidence>
<keyword evidence="6 12" id="KW-1133">Transmembrane helix</keyword>
<dbReference type="HOGENOM" id="CLU_041822_0_0_1"/>
<reference evidence="13 14" key="1">
    <citation type="submission" date="2014-04" db="EMBL/GenBank/DDBJ databases">
        <authorList>
            <consortium name="DOE Joint Genome Institute"/>
            <person name="Kuo A."/>
            <person name="Girlanda M."/>
            <person name="Perotto S."/>
            <person name="Kohler A."/>
            <person name="Nagy L.G."/>
            <person name="Floudas D."/>
            <person name="Copeland A."/>
            <person name="Barry K.W."/>
            <person name="Cichocki N."/>
            <person name="Veneault-Fourrey C."/>
            <person name="LaButti K."/>
            <person name="Lindquist E.A."/>
            <person name="Lipzen A."/>
            <person name="Lundell T."/>
            <person name="Morin E."/>
            <person name="Murat C."/>
            <person name="Sun H."/>
            <person name="Tunlid A."/>
            <person name="Henrissat B."/>
            <person name="Grigoriev I.V."/>
            <person name="Hibbett D.S."/>
            <person name="Martin F."/>
            <person name="Nordberg H.P."/>
            <person name="Cantor M.N."/>
            <person name="Hua S.X."/>
        </authorList>
    </citation>
    <scope>NUCLEOTIDE SEQUENCE [LARGE SCALE GENOMIC DNA]</scope>
    <source>
        <strain evidence="13 14">MUT 4182</strain>
    </source>
</reference>
<dbReference type="GO" id="GO:0019888">
    <property type="term" value="F:protein phosphatase regulator activity"/>
    <property type="evidence" value="ECO:0007669"/>
    <property type="project" value="InterPro"/>
</dbReference>
<feature type="transmembrane region" description="Helical" evidence="12">
    <location>
        <begin position="97"/>
        <end position="116"/>
    </location>
</feature>
<keyword evidence="4" id="KW-0963">Cytoplasm</keyword>
<keyword evidence="7" id="KW-0443">Lipid metabolism</keyword>
<dbReference type="AlphaFoldDB" id="A0A0C3QC54"/>
<dbReference type="PANTHER" id="PTHR20996:SF1">
    <property type="entry name" value="NUCLEAR ENVELOPE PHOSPHATASE-REGULATORY SUBUNIT 1"/>
    <property type="match status" value="1"/>
</dbReference>
<protein>
    <recommendedName>
        <fullName evidence="10">Transmembrane protein 188</fullName>
    </recommendedName>
</protein>
<feature type="compositionally biased region" description="Low complexity" evidence="11">
    <location>
        <begin position="179"/>
        <end position="204"/>
    </location>
</feature>
<feature type="region of interest" description="Disordered" evidence="11">
    <location>
        <begin position="168"/>
        <end position="218"/>
    </location>
</feature>
<evidence type="ECO:0000256" key="3">
    <source>
        <dbReference type="ARBA" id="ARBA00010998"/>
    </source>
</evidence>
<feature type="compositionally biased region" description="Low complexity" evidence="11">
    <location>
        <begin position="279"/>
        <end position="289"/>
    </location>
</feature>
<reference evidence="14" key="2">
    <citation type="submission" date="2015-01" db="EMBL/GenBank/DDBJ databases">
        <title>Evolutionary Origins and Diversification of the Mycorrhizal Mutualists.</title>
        <authorList>
            <consortium name="DOE Joint Genome Institute"/>
            <consortium name="Mycorrhizal Genomics Consortium"/>
            <person name="Kohler A."/>
            <person name="Kuo A."/>
            <person name="Nagy L.G."/>
            <person name="Floudas D."/>
            <person name="Copeland A."/>
            <person name="Barry K.W."/>
            <person name="Cichocki N."/>
            <person name="Veneault-Fourrey C."/>
            <person name="LaButti K."/>
            <person name="Lindquist E.A."/>
            <person name="Lipzen A."/>
            <person name="Lundell T."/>
            <person name="Morin E."/>
            <person name="Murat C."/>
            <person name="Riley R."/>
            <person name="Ohm R."/>
            <person name="Sun H."/>
            <person name="Tunlid A."/>
            <person name="Henrissat B."/>
            <person name="Grigoriev I.V."/>
            <person name="Hibbett D.S."/>
            <person name="Martin F."/>
        </authorList>
    </citation>
    <scope>NUCLEOTIDE SEQUENCE [LARGE SCALE GENOMIC DNA]</scope>
    <source>
        <strain evidence="14">MUT 4182</strain>
    </source>
</reference>
<comment type="similarity">
    <text evidence="3">Belongs to the CNEP1R1 family.</text>
</comment>
<feature type="compositionally biased region" description="Basic and acidic residues" evidence="11">
    <location>
        <begin position="344"/>
        <end position="356"/>
    </location>
</feature>
<dbReference type="OrthoDB" id="5599171at2759"/>
<keyword evidence="9" id="KW-0539">Nucleus</keyword>
<evidence type="ECO:0000313" key="14">
    <source>
        <dbReference type="Proteomes" id="UP000054248"/>
    </source>
</evidence>
<evidence type="ECO:0000313" key="13">
    <source>
        <dbReference type="EMBL" id="KIO22084.1"/>
    </source>
</evidence>
<feature type="region of interest" description="Disordered" evidence="11">
    <location>
        <begin position="277"/>
        <end position="419"/>
    </location>
</feature>
<dbReference type="Proteomes" id="UP000054248">
    <property type="component" value="Unassembled WGS sequence"/>
</dbReference>
<dbReference type="STRING" id="1051891.A0A0C3QC54"/>
<evidence type="ECO:0000256" key="5">
    <source>
        <dbReference type="ARBA" id="ARBA00022692"/>
    </source>
</evidence>
<dbReference type="PANTHER" id="PTHR20996">
    <property type="entry name" value="NUCLEAR ENVELOPE PHOSPHATASE-REGULATORY SUBUNIT 1"/>
    <property type="match status" value="1"/>
</dbReference>
<dbReference type="GO" id="GO:0031965">
    <property type="term" value="C:nuclear membrane"/>
    <property type="evidence" value="ECO:0007669"/>
    <property type="project" value="UniProtKB-SubCell"/>
</dbReference>
<gene>
    <name evidence="13" type="ORF">M407DRAFT_28359</name>
</gene>
<evidence type="ECO:0000256" key="2">
    <source>
        <dbReference type="ARBA" id="ARBA00004496"/>
    </source>
</evidence>
<organism evidence="13 14">
    <name type="scientific">Tulasnella calospora MUT 4182</name>
    <dbReference type="NCBI Taxonomy" id="1051891"/>
    <lineage>
        <taxon>Eukaryota</taxon>
        <taxon>Fungi</taxon>
        <taxon>Dikarya</taxon>
        <taxon>Basidiomycota</taxon>
        <taxon>Agaricomycotina</taxon>
        <taxon>Agaricomycetes</taxon>
        <taxon>Cantharellales</taxon>
        <taxon>Tulasnellaceae</taxon>
        <taxon>Tulasnella</taxon>
    </lineage>
</organism>
<evidence type="ECO:0000256" key="9">
    <source>
        <dbReference type="ARBA" id="ARBA00023242"/>
    </source>
</evidence>
<dbReference type="InterPro" id="IPR005605">
    <property type="entry name" value="Spo7"/>
</dbReference>
<dbReference type="Pfam" id="PF03907">
    <property type="entry name" value="Spo7"/>
    <property type="match status" value="1"/>
</dbReference>
<keyword evidence="5 12" id="KW-0812">Transmembrane</keyword>
<evidence type="ECO:0000256" key="6">
    <source>
        <dbReference type="ARBA" id="ARBA00022989"/>
    </source>
</evidence>
<sequence>MAPRISRSSTPKLSYTPVNDAATHRDLLLFEERLKTNAAMLKRRKTRYQIFLLQLCAVIIIATCDFILDTYVLIWPINAAFARVKPPYGPISPIRPHPYFAPGILLIAATTLFLFFSNGLYSEKIGYANKYVSHANRTLRQFNMYLNVRPRPITSSYWFLRILRSSSTQDYTSPPLSPISPTIRSLPDVSSRARSPSSSRSAPITPIPPPTNPRGELIFNSRVDKNFRESYERYRAAFEKAREERQREATEARKARGWWGWIVYLGGRRRAGEIASKVASSTGAGATSGDGPAPKRGRLTRTPSGSRAGTPIGSRKPSPAGSLASSNSRRRSANINSDLLLESVPERQPLEGDLLRRTPTPSLISSSVPPSPVLAPGDESDSTGASAGDGATSRLARRRGRGRSESFSFLLGRPGAVDE</sequence>
<accession>A0A0C3QC54</accession>
<dbReference type="GO" id="GO:0071595">
    <property type="term" value="C:Nem1-Spo7 phosphatase complex"/>
    <property type="evidence" value="ECO:0007669"/>
    <property type="project" value="InterPro"/>
</dbReference>
<dbReference type="GO" id="GO:0005737">
    <property type="term" value="C:cytoplasm"/>
    <property type="evidence" value="ECO:0007669"/>
    <property type="project" value="UniProtKB-SubCell"/>
</dbReference>
<evidence type="ECO:0000256" key="1">
    <source>
        <dbReference type="ARBA" id="ARBA00004232"/>
    </source>
</evidence>
<evidence type="ECO:0000256" key="11">
    <source>
        <dbReference type="SAM" id="MobiDB-lite"/>
    </source>
</evidence>
<keyword evidence="14" id="KW-1185">Reference proteome</keyword>
<feature type="compositionally biased region" description="Low complexity" evidence="11">
    <location>
        <begin position="320"/>
        <end position="337"/>
    </location>
</feature>
<proteinExistence type="inferred from homology"/>
<evidence type="ECO:0000256" key="4">
    <source>
        <dbReference type="ARBA" id="ARBA00022490"/>
    </source>
</evidence>
<comment type="subcellular location">
    <subcellularLocation>
        <location evidence="2">Cytoplasm</location>
    </subcellularLocation>
    <subcellularLocation>
        <location evidence="1">Nucleus membrane</location>
        <topology evidence="1">Multi-pass membrane protein</topology>
    </subcellularLocation>
</comment>
<evidence type="ECO:0000256" key="8">
    <source>
        <dbReference type="ARBA" id="ARBA00023136"/>
    </source>
</evidence>
<feature type="transmembrane region" description="Helical" evidence="12">
    <location>
        <begin position="50"/>
        <end position="77"/>
    </location>
</feature>
<evidence type="ECO:0000256" key="12">
    <source>
        <dbReference type="SAM" id="Phobius"/>
    </source>
</evidence>
<name>A0A0C3QC54_9AGAM</name>
<dbReference type="EMBL" id="KN823119">
    <property type="protein sequence ID" value="KIO22084.1"/>
    <property type="molecule type" value="Genomic_DNA"/>
</dbReference>